<dbReference type="AlphaFoldDB" id="A0A9N8WN52"/>
<comment type="caution">
    <text evidence="1">The sequence shown here is derived from an EMBL/GenBank/DDBJ whole genome shotgun (WGS) entry which is preliminary data.</text>
</comment>
<protein>
    <submittedName>
        <fullName evidence="1">4810_t:CDS:1</fullName>
    </submittedName>
</protein>
<keyword evidence="2" id="KW-1185">Reference proteome</keyword>
<evidence type="ECO:0000313" key="2">
    <source>
        <dbReference type="Proteomes" id="UP000789405"/>
    </source>
</evidence>
<name>A0A9N8WN52_9GLOM</name>
<feature type="non-terminal residue" evidence="1">
    <location>
        <position position="1"/>
    </location>
</feature>
<evidence type="ECO:0000313" key="1">
    <source>
        <dbReference type="EMBL" id="CAG8495253.1"/>
    </source>
</evidence>
<organism evidence="1 2">
    <name type="scientific">Dentiscutata erythropus</name>
    <dbReference type="NCBI Taxonomy" id="1348616"/>
    <lineage>
        <taxon>Eukaryota</taxon>
        <taxon>Fungi</taxon>
        <taxon>Fungi incertae sedis</taxon>
        <taxon>Mucoromycota</taxon>
        <taxon>Glomeromycotina</taxon>
        <taxon>Glomeromycetes</taxon>
        <taxon>Diversisporales</taxon>
        <taxon>Gigasporaceae</taxon>
        <taxon>Dentiscutata</taxon>
    </lineage>
</organism>
<gene>
    <name evidence="1" type="ORF">DERYTH_LOCUS2619</name>
</gene>
<proteinExistence type="predicted"/>
<accession>A0A9N8WN52</accession>
<dbReference type="Proteomes" id="UP000789405">
    <property type="component" value="Unassembled WGS sequence"/>
</dbReference>
<reference evidence="1" key="1">
    <citation type="submission" date="2021-06" db="EMBL/GenBank/DDBJ databases">
        <authorList>
            <person name="Kallberg Y."/>
            <person name="Tangrot J."/>
            <person name="Rosling A."/>
        </authorList>
    </citation>
    <scope>NUCLEOTIDE SEQUENCE</scope>
    <source>
        <strain evidence="1">MA453B</strain>
    </source>
</reference>
<dbReference type="EMBL" id="CAJVPY010000852">
    <property type="protein sequence ID" value="CAG8495253.1"/>
    <property type="molecule type" value="Genomic_DNA"/>
</dbReference>
<sequence>HKKAMFVISNKNIQNEYAMYRGNMMKNNNRREDKFVDIRYVKGKLIKDDSDGKNVEDDIEAIDHCDEAEVDKNDIIAF</sequence>